<proteinExistence type="predicted"/>
<gene>
    <name evidence="1" type="ORF">SAMN05660461_2971</name>
</gene>
<evidence type="ECO:0008006" key="3">
    <source>
        <dbReference type="Google" id="ProtNLM"/>
    </source>
</evidence>
<evidence type="ECO:0000313" key="2">
    <source>
        <dbReference type="Proteomes" id="UP000190166"/>
    </source>
</evidence>
<accession>A0A1T5NXC2</accession>
<organism evidence="1 2">
    <name type="scientific">Chitinophaga ginsengisegetis</name>
    <dbReference type="NCBI Taxonomy" id="393003"/>
    <lineage>
        <taxon>Bacteria</taxon>
        <taxon>Pseudomonadati</taxon>
        <taxon>Bacteroidota</taxon>
        <taxon>Chitinophagia</taxon>
        <taxon>Chitinophagales</taxon>
        <taxon>Chitinophagaceae</taxon>
        <taxon>Chitinophaga</taxon>
    </lineage>
</organism>
<reference evidence="1 2" key="1">
    <citation type="submission" date="2017-02" db="EMBL/GenBank/DDBJ databases">
        <authorList>
            <person name="Peterson S.W."/>
        </authorList>
    </citation>
    <scope>NUCLEOTIDE SEQUENCE [LARGE SCALE GENOMIC DNA]</scope>
    <source>
        <strain evidence="1 2">DSM 18108</strain>
    </source>
</reference>
<name>A0A1T5NXC2_9BACT</name>
<dbReference type="AlphaFoldDB" id="A0A1T5NXC2"/>
<evidence type="ECO:0000313" key="1">
    <source>
        <dbReference type="EMBL" id="SKD04933.1"/>
    </source>
</evidence>
<keyword evidence="2" id="KW-1185">Reference proteome</keyword>
<dbReference type="EMBL" id="FUZZ01000002">
    <property type="protein sequence ID" value="SKD04933.1"/>
    <property type="molecule type" value="Genomic_DNA"/>
</dbReference>
<dbReference type="STRING" id="393003.SAMN05660461_2971"/>
<sequence length="346" mass="37119">MISNAQILNQTTLQSGANFNIDGIGRASQFRTSTTTAGAGSGHYMLMQNSAYRWGLGTANAESGTNPQGSDFALFAYNNDGSFIARYLTVMRSNGYMGVNTVSPTAQLHVSGLPSTEAEPVALAKFTYTNVSEAEAVLRITNGTYQTGAYIPSIIGRAYSPGRPYGIALNGEAEDVAPPPLEPYSAAVMLDGRSKTNARLTNANVFTVNSYGTSLFMVKANGNVGIGTTAPGTNKLAVEGTIAARRVKVTQAATWPDYVFEQDYQLPSLQKTEAFIRENKHLPEVPSAKEVAENGQDLGDMNAILLKKVEELTLHLISMQKEITEVKATNKALMMELKTIQAAVNK</sequence>
<protein>
    <recommendedName>
        <fullName evidence="3">Chaperone of endosialidase</fullName>
    </recommendedName>
</protein>
<dbReference type="Proteomes" id="UP000190166">
    <property type="component" value="Unassembled WGS sequence"/>
</dbReference>